<keyword evidence="4" id="KW-1185">Reference proteome</keyword>
<proteinExistence type="predicted"/>
<dbReference type="EMBL" id="QMDL01000003">
    <property type="protein sequence ID" value="RMJ02552.1"/>
    <property type="molecule type" value="Genomic_DNA"/>
</dbReference>
<sequence>MQHRLTKAPVLAGLISLGLLTSAVVQAGMYRYTDANGQLVISNTIPQEATKRGYQIISDSGRVIETIAPAPTAEELAAREAEKERKQQQEAQLEQDRLLLKRFSHPDQAVRAMHRKVQELEGLIALKRGNISVLTSQLDNEQRRAAEMERAGRNVPDATLKKIYRLEGQVRDIEREIAAQRLEIDAVAKRFISDIERLEEITDSERTLPLTDSESASSE</sequence>
<evidence type="ECO:0000313" key="3">
    <source>
        <dbReference type="EMBL" id="RMJ02552.1"/>
    </source>
</evidence>
<dbReference type="Pfam" id="PF13511">
    <property type="entry name" value="DUF4124"/>
    <property type="match status" value="1"/>
</dbReference>
<comment type="caution">
    <text evidence="3">The sequence shown here is derived from an EMBL/GenBank/DDBJ whole genome shotgun (WGS) entry which is preliminary data.</text>
</comment>
<feature type="domain" description="DUF4124" evidence="2">
    <location>
        <begin position="19"/>
        <end position="81"/>
    </location>
</feature>
<evidence type="ECO:0000313" key="4">
    <source>
        <dbReference type="Proteomes" id="UP000265903"/>
    </source>
</evidence>
<organism evidence="3 4">
    <name type="scientific">Marinobacter litoralis</name>
    <dbReference type="NCBI Taxonomy" id="187981"/>
    <lineage>
        <taxon>Bacteria</taxon>
        <taxon>Pseudomonadati</taxon>
        <taxon>Pseudomonadota</taxon>
        <taxon>Gammaproteobacteria</taxon>
        <taxon>Pseudomonadales</taxon>
        <taxon>Marinobacteraceae</taxon>
        <taxon>Marinobacter</taxon>
    </lineage>
</organism>
<reference evidence="3 4" key="1">
    <citation type="submission" date="2018-08" db="EMBL/GenBank/DDBJ databases">
        <title>Whole Genome Sequence of the Moderate Halophilic Marine Bacterium Marinobacter litoralis Sw-45.</title>
        <authorList>
            <person name="Musa H."/>
        </authorList>
    </citation>
    <scope>NUCLEOTIDE SEQUENCE [LARGE SCALE GENOMIC DNA]</scope>
    <source>
        <strain evidence="3 4">Sw-45</strain>
    </source>
</reference>
<evidence type="ECO:0000256" key="1">
    <source>
        <dbReference type="SAM" id="Coils"/>
    </source>
</evidence>
<dbReference type="OrthoDB" id="6080407at2"/>
<feature type="coiled-coil region" evidence="1">
    <location>
        <begin position="131"/>
        <end position="190"/>
    </location>
</feature>
<accession>A0A3M2RB69</accession>
<dbReference type="Proteomes" id="UP000265903">
    <property type="component" value="Unassembled WGS sequence"/>
</dbReference>
<dbReference type="RefSeq" id="WP_114334802.1">
    <property type="nucleotide sequence ID" value="NZ_QMDL01000003.1"/>
</dbReference>
<protein>
    <recommendedName>
        <fullName evidence="2">DUF4124 domain-containing protein</fullName>
    </recommendedName>
</protein>
<keyword evidence="1" id="KW-0175">Coiled coil</keyword>
<dbReference type="AlphaFoldDB" id="A0A3M2RB69"/>
<evidence type="ECO:0000259" key="2">
    <source>
        <dbReference type="Pfam" id="PF13511"/>
    </source>
</evidence>
<gene>
    <name evidence="3" type="ORF">DOQ08_02015</name>
</gene>
<dbReference type="InterPro" id="IPR025392">
    <property type="entry name" value="DUF4124"/>
</dbReference>
<name>A0A3M2RB69_9GAMM</name>